<evidence type="ECO:0000313" key="3">
    <source>
        <dbReference type="Proteomes" id="UP000000788"/>
    </source>
</evidence>
<dbReference type="HOGENOM" id="CLU_2956985_0_0_3"/>
<dbReference type="KEGG" id="pmj:P9211_11831"/>
<keyword evidence="1" id="KW-0812">Transmembrane</keyword>
<name>A9BBA2_PROM4</name>
<keyword evidence="1" id="KW-0472">Membrane</keyword>
<evidence type="ECO:0000313" key="2">
    <source>
        <dbReference type="EMBL" id="ABX09114.1"/>
    </source>
</evidence>
<accession>A9BBA2</accession>
<evidence type="ECO:0008006" key="4">
    <source>
        <dbReference type="Google" id="ProtNLM"/>
    </source>
</evidence>
<keyword evidence="3" id="KW-1185">Reference proteome</keyword>
<feature type="transmembrane region" description="Helical" evidence="1">
    <location>
        <begin position="6"/>
        <end position="34"/>
    </location>
</feature>
<dbReference type="Proteomes" id="UP000000788">
    <property type="component" value="Chromosome"/>
</dbReference>
<protein>
    <recommendedName>
        <fullName evidence="4">Photosystem II reaction centre N prot</fullName>
    </recommendedName>
</protein>
<sequence>MIMPSIFSVALGLGPVEIGVIAIAGLGFIVMFGLSSAKGNFQDLIKTTLDNDEARRNKK</sequence>
<dbReference type="EMBL" id="CP000878">
    <property type="protein sequence ID" value="ABX09114.1"/>
    <property type="molecule type" value="Genomic_DNA"/>
</dbReference>
<evidence type="ECO:0000256" key="1">
    <source>
        <dbReference type="SAM" id="Phobius"/>
    </source>
</evidence>
<dbReference type="eggNOG" id="ENOG5030MJR">
    <property type="taxonomic scope" value="Bacteria"/>
</dbReference>
<organism evidence="2 3">
    <name type="scientific">Prochlorococcus marinus (strain MIT 9211)</name>
    <dbReference type="NCBI Taxonomy" id="93059"/>
    <lineage>
        <taxon>Bacteria</taxon>
        <taxon>Bacillati</taxon>
        <taxon>Cyanobacteriota</taxon>
        <taxon>Cyanophyceae</taxon>
        <taxon>Synechococcales</taxon>
        <taxon>Prochlorococcaceae</taxon>
        <taxon>Prochlorococcus</taxon>
    </lineage>
</organism>
<proteinExistence type="predicted"/>
<reference evidence="2 3" key="1">
    <citation type="journal article" date="2007" name="PLoS Genet.">
        <title>Patterns and implications of gene gain and loss in the evolution of Prochlorococcus.</title>
        <authorList>
            <person name="Kettler G.C."/>
            <person name="Martiny A.C."/>
            <person name="Huang K."/>
            <person name="Zucker J."/>
            <person name="Coleman M.L."/>
            <person name="Rodrigue S."/>
            <person name="Chen F."/>
            <person name="Lapidus A."/>
            <person name="Ferriera S."/>
            <person name="Johnson J."/>
            <person name="Steglich C."/>
            <person name="Church G.M."/>
            <person name="Richardson P."/>
            <person name="Chisholm S.W."/>
        </authorList>
    </citation>
    <scope>NUCLEOTIDE SEQUENCE [LARGE SCALE GENOMIC DNA]</scope>
    <source>
        <strain evidence="3">MIT 9211</strain>
    </source>
</reference>
<gene>
    <name evidence="2" type="ordered locus">P9211_11831</name>
</gene>
<keyword evidence="1" id="KW-1133">Transmembrane helix</keyword>
<dbReference type="AlphaFoldDB" id="A9BBA2"/>